<evidence type="ECO:0000313" key="8">
    <source>
        <dbReference type="EMBL" id="TDB65335.1"/>
    </source>
</evidence>
<dbReference type="InterPro" id="IPR006157">
    <property type="entry name" value="FolB_dom"/>
</dbReference>
<evidence type="ECO:0000256" key="2">
    <source>
        <dbReference type="ARBA" id="ARBA00005013"/>
    </source>
</evidence>
<gene>
    <name evidence="8" type="primary">folB</name>
    <name evidence="8" type="ORF">EZE20_11605</name>
</gene>
<proteinExistence type="inferred from homology"/>
<dbReference type="RefSeq" id="WP_132117709.1">
    <property type="nucleotide sequence ID" value="NZ_SMJU01000006.1"/>
</dbReference>
<dbReference type="NCBIfam" id="TIGR00526">
    <property type="entry name" value="folB_dom"/>
    <property type="match status" value="1"/>
</dbReference>
<dbReference type="Proteomes" id="UP000295706">
    <property type="component" value="Unassembled WGS sequence"/>
</dbReference>
<protein>
    <recommendedName>
        <fullName evidence="6">7,8-dihydroneopterin aldolase</fullName>
        <ecNumber evidence="6">4.1.2.25</ecNumber>
    </recommendedName>
</protein>
<dbReference type="OrthoDB" id="9803748at2"/>
<keyword evidence="5 6" id="KW-0456">Lyase</keyword>
<keyword evidence="9" id="KW-1185">Reference proteome</keyword>
<evidence type="ECO:0000256" key="5">
    <source>
        <dbReference type="ARBA" id="ARBA00023239"/>
    </source>
</evidence>
<comment type="caution">
    <text evidence="8">The sequence shown here is derived from an EMBL/GenBank/DDBJ whole genome shotgun (WGS) entry which is preliminary data.</text>
</comment>
<dbReference type="UniPathway" id="UPA00077">
    <property type="reaction ID" value="UER00154"/>
</dbReference>
<comment type="similarity">
    <text evidence="3 6">Belongs to the DHNA family.</text>
</comment>
<evidence type="ECO:0000256" key="6">
    <source>
        <dbReference type="RuleBase" id="RU362079"/>
    </source>
</evidence>
<dbReference type="EC" id="4.1.2.25" evidence="6"/>
<comment type="catalytic activity">
    <reaction evidence="1 6">
        <text>7,8-dihydroneopterin = 6-hydroxymethyl-7,8-dihydropterin + glycolaldehyde</text>
        <dbReference type="Rhea" id="RHEA:10540"/>
        <dbReference type="ChEBI" id="CHEBI:17001"/>
        <dbReference type="ChEBI" id="CHEBI:17071"/>
        <dbReference type="ChEBI" id="CHEBI:44841"/>
        <dbReference type="EC" id="4.1.2.25"/>
    </reaction>
</comment>
<dbReference type="AlphaFoldDB" id="A0A4V2X9W1"/>
<dbReference type="GO" id="GO:0046656">
    <property type="term" value="P:folic acid biosynthetic process"/>
    <property type="evidence" value="ECO:0007669"/>
    <property type="project" value="UniProtKB-UniRule"/>
</dbReference>
<evidence type="ECO:0000256" key="1">
    <source>
        <dbReference type="ARBA" id="ARBA00001353"/>
    </source>
</evidence>
<dbReference type="GO" id="GO:0005737">
    <property type="term" value="C:cytoplasm"/>
    <property type="evidence" value="ECO:0007669"/>
    <property type="project" value="TreeGrafter"/>
</dbReference>
<organism evidence="8 9">
    <name type="scientific">Arundinibacter roseus</name>
    <dbReference type="NCBI Taxonomy" id="2070510"/>
    <lineage>
        <taxon>Bacteria</taxon>
        <taxon>Pseudomonadati</taxon>
        <taxon>Bacteroidota</taxon>
        <taxon>Cytophagia</taxon>
        <taxon>Cytophagales</taxon>
        <taxon>Spirosomataceae</taxon>
        <taxon>Arundinibacter</taxon>
    </lineage>
</organism>
<comment type="function">
    <text evidence="6">Catalyzes the conversion of 7,8-dihydroneopterin to 6-hydroxymethyl-7,8-dihydropterin.</text>
</comment>
<feature type="domain" description="Dihydroneopterin aldolase/epimerase" evidence="7">
    <location>
        <begin position="4"/>
        <end position="109"/>
    </location>
</feature>
<dbReference type="Pfam" id="PF02152">
    <property type="entry name" value="FolB"/>
    <property type="match status" value="1"/>
</dbReference>
<evidence type="ECO:0000259" key="7">
    <source>
        <dbReference type="SMART" id="SM00905"/>
    </source>
</evidence>
<sequence>MGTISLEGMEFFAYHGYFAEEQKMGNRYSLDITVHTDFEKAAQEDRLSDTVNYVDLYQVAVKVMQEPARLLEHIAYRLIEEIKKLHPEIGRVEVSVSKFNPPIGGVCERSRITMAG</sequence>
<dbReference type="SUPFAM" id="SSF55620">
    <property type="entry name" value="Tetrahydrobiopterin biosynthesis enzymes-like"/>
    <property type="match status" value="1"/>
</dbReference>
<dbReference type="SMART" id="SM00905">
    <property type="entry name" value="FolB"/>
    <property type="match status" value="1"/>
</dbReference>
<reference evidence="8 9" key="1">
    <citation type="submission" date="2019-02" db="EMBL/GenBank/DDBJ databases">
        <title>Arundinibacter roseus gen. nov., sp. nov., a new member of the family Cytophagaceae.</title>
        <authorList>
            <person name="Szuroczki S."/>
            <person name="Khayer B."/>
            <person name="Sproer C."/>
            <person name="Toumi M."/>
            <person name="Szabo A."/>
            <person name="Felfoldi T."/>
            <person name="Schumann P."/>
            <person name="Toth E."/>
        </authorList>
    </citation>
    <scope>NUCLEOTIDE SEQUENCE [LARGE SCALE GENOMIC DNA]</scope>
    <source>
        <strain evidence="8 9">DMA-k-7a</strain>
    </source>
</reference>
<dbReference type="EMBL" id="SMJU01000006">
    <property type="protein sequence ID" value="TDB65335.1"/>
    <property type="molecule type" value="Genomic_DNA"/>
</dbReference>
<evidence type="ECO:0000256" key="4">
    <source>
        <dbReference type="ARBA" id="ARBA00022909"/>
    </source>
</evidence>
<evidence type="ECO:0000313" key="9">
    <source>
        <dbReference type="Proteomes" id="UP000295706"/>
    </source>
</evidence>
<dbReference type="Gene3D" id="3.30.1130.10">
    <property type="match status" value="1"/>
</dbReference>
<comment type="pathway">
    <text evidence="2 6">Cofactor biosynthesis; tetrahydrofolate biosynthesis; 2-amino-4-hydroxy-6-hydroxymethyl-7,8-dihydropteridine diphosphate from 7,8-dihydroneopterin triphosphate: step 3/4.</text>
</comment>
<dbReference type="InterPro" id="IPR043133">
    <property type="entry name" value="GTP-CH-I_C/QueF"/>
</dbReference>
<dbReference type="GO" id="GO:0046654">
    <property type="term" value="P:tetrahydrofolate biosynthetic process"/>
    <property type="evidence" value="ECO:0007669"/>
    <property type="project" value="UniProtKB-UniRule"/>
</dbReference>
<accession>A0A4V2X9W1</accession>
<evidence type="ECO:0000256" key="3">
    <source>
        <dbReference type="ARBA" id="ARBA00005708"/>
    </source>
</evidence>
<name>A0A4V2X9W1_9BACT</name>
<dbReference type="PANTHER" id="PTHR42844:SF1">
    <property type="entry name" value="DIHYDRONEOPTERIN ALDOLASE 1-RELATED"/>
    <property type="match status" value="1"/>
</dbReference>
<keyword evidence="4 6" id="KW-0289">Folate biosynthesis</keyword>
<dbReference type="NCBIfam" id="TIGR00525">
    <property type="entry name" value="folB"/>
    <property type="match status" value="1"/>
</dbReference>
<dbReference type="GO" id="GO:0004150">
    <property type="term" value="F:dihydroneopterin aldolase activity"/>
    <property type="evidence" value="ECO:0007669"/>
    <property type="project" value="UniProtKB-UniRule"/>
</dbReference>
<dbReference type="PANTHER" id="PTHR42844">
    <property type="entry name" value="DIHYDRONEOPTERIN ALDOLASE 1-RELATED"/>
    <property type="match status" value="1"/>
</dbReference>
<dbReference type="InterPro" id="IPR006156">
    <property type="entry name" value="Dihydroneopterin_aldolase"/>
</dbReference>